<reference evidence="2" key="1">
    <citation type="submission" date="2024-06" db="EMBL/GenBank/DDBJ databases">
        <title>Multi-omics analyses provide insights into the biosynthesis of the anticancer antibiotic pleurotin in Hohenbuehelia grisea.</title>
        <authorList>
            <person name="Weaver J.A."/>
            <person name="Alberti F."/>
        </authorList>
    </citation>
    <scope>NUCLEOTIDE SEQUENCE [LARGE SCALE GENOMIC DNA]</scope>
    <source>
        <strain evidence="2">T-177</strain>
    </source>
</reference>
<keyword evidence="2" id="KW-1185">Reference proteome</keyword>
<proteinExistence type="predicted"/>
<dbReference type="PANTHER" id="PTHR35332:SF2">
    <property type="entry name" value="REGULATION OF ENOLASE PROTEIN 1"/>
    <property type="match status" value="1"/>
</dbReference>
<dbReference type="Proteomes" id="UP001556367">
    <property type="component" value="Unassembled WGS sequence"/>
</dbReference>
<dbReference type="SUPFAM" id="SSF49899">
    <property type="entry name" value="Concanavalin A-like lectins/glucanases"/>
    <property type="match status" value="1"/>
</dbReference>
<organism evidence="1 2">
    <name type="scientific">Hohenbuehelia grisea</name>
    <dbReference type="NCBI Taxonomy" id="104357"/>
    <lineage>
        <taxon>Eukaryota</taxon>
        <taxon>Fungi</taxon>
        <taxon>Dikarya</taxon>
        <taxon>Basidiomycota</taxon>
        <taxon>Agaricomycotina</taxon>
        <taxon>Agaricomycetes</taxon>
        <taxon>Agaricomycetidae</taxon>
        <taxon>Agaricales</taxon>
        <taxon>Pleurotineae</taxon>
        <taxon>Pleurotaceae</taxon>
        <taxon>Hohenbuehelia</taxon>
    </lineage>
</organism>
<sequence length="251" mass="27780">MSSSKPASNDDFQFEGFPSFFSRSAGVQNVTNTSPSEIVLQAKPITDYWRTPPYAAESDAPADRESGAHYYVDVSESSDFTVGVWLRGYWGTLYDQGGLMVIAGDGEGKKYHWIKSGVELDHGKEWIGGVVAAPYSDWSVSLAPKSTSLGPDPSQGRDENAHWVYLRIVRSGPTVRVYHLFAEKKFKVPDESPHLIMLREVKGFNVDPQTGEQLHRSSTWRVGVMTCGPKNEVGETTEFADFHISVKPGSK</sequence>
<dbReference type="InterPro" id="IPR013320">
    <property type="entry name" value="ConA-like_dom_sf"/>
</dbReference>
<evidence type="ECO:0000313" key="1">
    <source>
        <dbReference type="EMBL" id="KAL0958516.1"/>
    </source>
</evidence>
<dbReference type="PANTHER" id="PTHR35332">
    <property type="entry name" value="REGULATION OF ENOLASE PROTEIN 1"/>
    <property type="match status" value="1"/>
</dbReference>
<evidence type="ECO:0000313" key="2">
    <source>
        <dbReference type="Proteomes" id="UP001556367"/>
    </source>
</evidence>
<dbReference type="Gene3D" id="2.60.120.200">
    <property type="match status" value="1"/>
</dbReference>
<dbReference type="EMBL" id="JASNQZ010000004">
    <property type="protein sequence ID" value="KAL0958516.1"/>
    <property type="molecule type" value="Genomic_DNA"/>
</dbReference>
<dbReference type="InterPro" id="IPR009784">
    <property type="entry name" value="DUF1349"/>
</dbReference>
<comment type="caution">
    <text evidence="1">The sequence shown here is derived from an EMBL/GenBank/DDBJ whole genome shotgun (WGS) entry which is preliminary data.</text>
</comment>
<name>A0ABR3JRV8_9AGAR</name>
<accession>A0ABR3JRV8</accession>
<dbReference type="Pfam" id="PF07081">
    <property type="entry name" value="DUF1349"/>
    <property type="match status" value="1"/>
</dbReference>
<gene>
    <name evidence="1" type="ORF">HGRIS_000658</name>
</gene>
<protein>
    <submittedName>
        <fullName evidence="1">Uncharacterized protein</fullName>
    </submittedName>
</protein>